<dbReference type="SMART" id="SM00256">
    <property type="entry name" value="FBOX"/>
    <property type="match status" value="1"/>
</dbReference>
<dbReference type="PANTHER" id="PTHR31672">
    <property type="entry name" value="BNACNNG10540D PROTEIN"/>
    <property type="match status" value="1"/>
</dbReference>
<dbReference type="PANTHER" id="PTHR31672:SF13">
    <property type="entry name" value="F-BOX PROTEIN CPR30-LIKE"/>
    <property type="match status" value="1"/>
</dbReference>
<dbReference type="NCBIfam" id="TIGR01640">
    <property type="entry name" value="F_box_assoc_1"/>
    <property type="match status" value="1"/>
</dbReference>
<dbReference type="PROSITE" id="PS50181">
    <property type="entry name" value="FBOX"/>
    <property type="match status" value="1"/>
</dbReference>
<proteinExistence type="predicted"/>
<feature type="domain" description="F-box" evidence="1">
    <location>
        <begin position="7"/>
        <end position="54"/>
    </location>
</feature>
<dbReference type="SUPFAM" id="SSF81383">
    <property type="entry name" value="F-box domain"/>
    <property type="match status" value="1"/>
</dbReference>
<dbReference type="Pfam" id="PF07734">
    <property type="entry name" value="FBA_1"/>
    <property type="match status" value="1"/>
</dbReference>
<dbReference type="InterPro" id="IPR050796">
    <property type="entry name" value="SCF_F-box_component"/>
</dbReference>
<evidence type="ECO:0000313" key="2">
    <source>
        <dbReference type="Proteomes" id="UP000515124"/>
    </source>
</evidence>
<dbReference type="InterPro" id="IPR001810">
    <property type="entry name" value="F-box_dom"/>
</dbReference>
<organism evidence="2 3">
    <name type="scientific">Prunus avium</name>
    <name type="common">Cherry</name>
    <name type="synonym">Cerasus avium</name>
    <dbReference type="NCBI Taxonomy" id="42229"/>
    <lineage>
        <taxon>Eukaryota</taxon>
        <taxon>Viridiplantae</taxon>
        <taxon>Streptophyta</taxon>
        <taxon>Embryophyta</taxon>
        <taxon>Tracheophyta</taxon>
        <taxon>Spermatophyta</taxon>
        <taxon>Magnoliopsida</taxon>
        <taxon>eudicotyledons</taxon>
        <taxon>Gunneridae</taxon>
        <taxon>Pentapetalae</taxon>
        <taxon>rosids</taxon>
        <taxon>fabids</taxon>
        <taxon>Rosales</taxon>
        <taxon>Rosaceae</taxon>
        <taxon>Amygdaloideae</taxon>
        <taxon>Amygdaleae</taxon>
        <taxon>Prunus</taxon>
    </lineage>
</organism>
<dbReference type="CDD" id="cd22157">
    <property type="entry name" value="F-box_AtFBW1-like"/>
    <property type="match status" value="1"/>
</dbReference>
<name>A0A6P5T8S5_PRUAV</name>
<dbReference type="RefSeq" id="XP_021823609.1">
    <property type="nucleotide sequence ID" value="XM_021967917.1"/>
</dbReference>
<dbReference type="Pfam" id="PF00646">
    <property type="entry name" value="F-box"/>
    <property type="match status" value="1"/>
</dbReference>
<dbReference type="AlphaFoldDB" id="A0A6P5T8S5"/>
<reference evidence="3" key="1">
    <citation type="submission" date="2025-08" db="UniProtKB">
        <authorList>
            <consortium name="RefSeq"/>
        </authorList>
    </citation>
    <scope>IDENTIFICATION</scope>
</reference>
<evidence type="ECO:0000259" key="1">
    <source>
        <dbReference type="PROSITE" id="PS50181"/>
    </source>
</evidence>
<dbReference type="InterPro" id="IPR017451">
    <property type="entry name" value="F-box-assoc_interact_dom"/>
</dbReference>
<dbReference type="Proteomes" id="UP000515124">
    <property type="component" value="Unplaced"/>
</dbReference>
<dbReference type="Gene3D" id="1.20.1280.50">
    <property type="match status" value="1"/>
</dbReference>
<keyword evidence="2" id="KW-1185">Reference proteome</keyword>
<evidence type="ECO:0000313" key="3">
    <source>
        <dbReference type="RefSeq" id="XP_021823609.1"/>
    </source>
</evidence>
<dbReference type="GeneID" id="110764873"/>
<dbReference type="KEGG" id="pavi:110764873"/>
<dbReference type="InterPro" id="IPR036047">
    <property type="entry name" value="F-box-like_dom_sf"/>
</dbReference>
<dbReference type="InterPro" id="IPR006527">
    <property type="entry name" value="F-box-assoc_dom_typ1"/>
</dbReference>
<accession>A0A6P5T8S5</accession>
<protein>
    <submittedName>
        <fullName evidence="3">F-box protein At3g07870-like</fullName>
    </submittedName>
</protein>
<gene>
    <name evidence="3" type="primary">LOC110764873</name>
</gene>
<sequence length="377" mass="42577">MRQRRTNTMLLSIPIELIVDILLRLPVESLIRCRFVCKSLRSLIFDRRFVMTQLNNTVTGINMNMNSFRLLVSHNDSLLSMYCEGSKDGDGSHLAIKEVDHPAVVDLDVCLCILGSCNGLVCLEIGDDNSIIILWNPCTRDTKVLPQPPYHFQDKMFHGFGYDSLTEDYKIMLATEGPSEVMMNVFSLKRNSWRTYEYLADLRTTDQQGCFLNGALHWITSGTITSLDLADEEFKEIVPLPYCGNTDYSFEGVSSARNCLCVYNDPTEDTDFCIWIMKEYGVKESWTRVIKISSEILAQQVCVEVDKLELKAVCILESGEVLMDHEGKVLVSYNPKTRTFRNIIKGKEDDEFQATTYLETLVSPVTAAEGGGGANNM</sequence>